<evidence type="ECO:0000313" key="2">
    <source>
        <dbReference type="EMBL" id="TRW28039.1"/>
    </source>
</evidence>
<feature type="transmembrane region" description="Helical" evidence="1">
    <location>
        <begin position="50"/>
        <end position="67"/>
    </location>
</feature>
<name>A0A552VC85_9FIRM</name>
<comment type="caution">
    <text evidence="2">The sequence shown here is derived from an EMBL/GenBank/DDBJ whole genome shotgun (WGS) entry which is preliminary data.</text>
</comment>
<protein>
    <recommendedName>
        <fullName evidence="4">Type II secretion system protein GspF domain-containing protein</fullName>
    </recommendedName>
</protein>
<dbReference type="EMBL" id="VJXW01000003">
    <property type="protein sequence ID" value="TRW28039.1"/>
    <property type="molecule type" value="Genomic_DNA"/>
</dbReference>
<feature type="transmembrane region" description="Helical" evidence="1">
    <location>
        <begin position="218"/>
        <end position="237"/>
    </location>
</feature>
<keyword evidence="1" id="KW-0472">Membrane</keyword>
<dbReference type="AlphaFoldDB" id="A0A552VC85"/>
<keyword evidence="1" id="KW-1133">Transmembrane helix</keyword>
<proteinExistence type="predicted"/>
<gene>
    <name evidence="2" type="ORF">FL857_03345</name>
</gene>
<accession>A0A552VC85</accession>
<dbReference type="OrthoDB" id="9780661at2"/>
<reference evidence="2 3" key="1">
    <citation type="submission" date="2019-07" db="EMBL/GenBank/DDBJ databases">
        <title>Criibacterium bergeronii gen. nov., sp. nov. isolated from human clinical samples.</title>
        <authorList>
            <person name="Maheux A.F."/>
            <person name="Boudreau D.K."/>
            <person name="Berube E."/>
            <person name="Brodeur S."/>
            <person name="Bernard K.A."/>
            <person name="Abed J.Y."/>
            <person name="Ducrey E."/>
            <person name="Guay E.F."/>
            <person name="Raymond F."/>
            <person name="Corbeil J."/>
            <person name="Domingo M.-C."/>
            <person name="Roy P.H."/>
            <person name="Boissinot M."/>
            <person name="Tocheva E.I."/>
            <person name="Omar R.F."/>
        </authorList>
    </citation>
    <scope>NUCLEOTIDE SEQUENCE [LARGE SCALE GENOMIC DNA]</scope>
    <source>
        <strain evidence="2 3">CCRI-24246</strain>
    </source>
</reference>
<dbReference type="Proteomes" id="UP000319424">
    <property type="component" value="Unassembled WGS sequence"/>
</dbReference>
<feature type="transmembrane region" description="Helical" evidence="1">
    <location>
        <begin position="73"/>
        <end position="91"/>
    </location>
</feature>
<evidence type="ECO:0008006" key="4">
    <source>
        <dbReference type="Google" id="ProtNLM"/>
    </source>
</evidence>
<feature type="transmembrane region" description="Helical" evidence="1">
    <location>
        <begin position="243"/>
        <end position="265"/>
    </location>
</feature>
<sequence>MFKKKQISIKRSMFVKKKKPKGFFAKKMDEARENIEFLNKINYNLTLRDIQIIMVVTCIAGLILGIVLNNMFISVAMMIIFPLSYLEYLNFMKNQVAIRIEKQIIKYSELIKNSYLATHDIRRSIKENMNRFQEPIRSLFEEFIREVEIYSYYPKDAILNMNKKIQTPSLKKLTEQLALCEDDRRFDSSLEATTMLLNDRKSFLTLWEFKAKNILQTFIIMLILINGLIVFMLFAFGDIGKPFMNSIIFKPTIAIFLCVQAFLFFKTLKKVNTINV</sequence>
<organism evidence="2 3">
    <name type="scientific">Criibacterium bergeronii</name>
    <dbReference type="NCBI Taxonomy" id="1871336"/>
    <lineage>
        <taxon>Bacteria</taxon>
        <taxon>Bacillati</taxon>
        <taxon>Bacillota</taxon>
        <taxon>Clostridia</taxon>
        <taxon>Peptostreptococcales</taxon>
        <taxon>Filifactoraceae</taxon>
        <taxon>Criibacterium</taxon>
    </lineage>
</organism>
<keyword evidence="1" id="KW-0812">Transmembrane</keyword>
<evidence type="ECO:0000313" key="3">
    <source>
        <dbReference type="Proteomes" id="UP000319424"/>
    </source>
</evidence>
<evidence type="ECO:0000256" key="1">
    <source>
        <dbReference type="SAM" id="Phobius"/>
    </source>
</evidence>
<dbReference type="RefSeq" id="WP_144015716.1">
    <property type="nucleotide sequence ID" value="NZ_VJXW01000003.1"/>
</dbReference>